<dbReference type="PRINTS" id="PR01367">
    <property type="entry name" value="BGCRYSTALLIN"/>
</dbReference>
<dbReference type="GO" id="GO:0007601">
    <property type="term" value="P:visual perception"/>
    <property type="evidence" value="ECO:0007669"/>
    <property type="project" value="TreeGrafter"/>
</dbReference>
<feature type="domain" description="Beta/gamma crystallin 'Greek key'" evidence="5">
    <location>
        <begin position="59"/>
        <end position="97"/>
    </location>
</feature>
<dbReference type="FunFam" id="2.60.20.10:FF:000001">
    <property type="entry name" value="Crystallin gamma S"/>
    <property type="match status" value="1"/>
</dbReference>
<feature type="domain" description="Beta/gamma crystallin 'Greek key'" evidence="5">
    <location>
        <begin position="188"/>
        <end position="230"/>
    </location>
</feature>
<evidence type="ECO:0000313" key="6">
    <source>
        <dbReference type="EMBL" id="CDQ66425.1"/>
    </source>
</evidence>
<evidence type="ECO:0000256" key="4">
    <source>
        <dbReference type="ARBA" id="ARBA00022737"/>
    </source>
</evidence>
<keyword evidence="4" id="KW-0677">Repeat</keyword>
<evidence type="ECO:0000313" key="7">
    <source>
        <dbReference type="Proteomes" id="UP000193380"/>
    </source>
</evidence>
<name>A0A060WP93_ONCMY</name>
<reference evidence="6" key="2">
    <citation type="submission" date="2014-03" db="EMBL/GenBank/DDBJ databases">
        <authorList>
            <person name="Genoscope - CEA"/>
        </authorList>
    </citation>
    <scope>NUCLEOTIDE SEQUENCE</scope>
</reference>
<dbReference type="PaxDb" id="8022-A0A060WP93"/>
<proteinExistence type="inferred from homology"/>
<dbReference type="InterPro" id="IPR011024">
    <property type="entry name" value="G_crystallin-like"/>
</dbReference>
<comment type="function">
    <text evidence="1">Crystallins are the dominant structural components of the vertebrate eye lens.</text>
</comment>
<dbReference type="PANTHER" id="PTHR11818:SF129">
    <property type="entry name" value="CRYSTALLIN, GAMMA M6-RELATED"/>
    <property type="match status" value="1"/>
</dbReference>
<comment type="similarity">
    <text evidence="2">Belongs to the beta/gamma-crystallin family.</text>
</comment>
<dbReference type="InterPro" id="IPR050252">
    <property type="entry name" value="Beta/Gamma-Crystallin"/>
</dbReference>
<dbReference type="EMBL" id="FR904544">
    <property type="protein sequence ID" value="CDQ66425.1"/>
    <property type="molecule type" value="Genomic_DNA"/>
</dbReference>
<dbReference type="PROSITE" id="PS50915">
    <property type="entry name" value="CRYSTALLIN_BETA_GAMMA"/>
    <property type="match status" value="3"/>
</dbReference>
<evidence type="ECO:0000256" key="2">
    <source>
        <dbReference type="ARBA" id="ARBA00009646"/>
    </source>
</evidence>
<sequence length="232" mass="27253">MLICLDLTTDVDLIFCHFCNFKQHCRYCSLAEEQSLQPHIGRSTVWLASYQAFLSLSLFQIVFFEDKNFQGGSYECSSDSPDLHSFFSRCNSIRVESGCWVLYERPSYAGYQYILTPGEYPDHQQWMGFNDSIRSCRSIKNVYGNSYKIRCYDRPDFAGHMAEWSEDCPLVHEAFKFHEFHSAVVMDGAWAFYELPNYRGRQYFLERKEYHNFTDWGATSPVVGSFRKITEF</sequence>
<evidence type="ECO:0000256" key="3">
    <source>
        <dbReference type="ARBA" id="ARBA00022613"/>
    </source>
</evidence>
<evidence type="ECO:0000259" key="5">
    <source>
        <dbReference type="PROSITE" id="PS50915"/>
    </source>
</evidence>
<reference evidence="6" key="1">
    <citation type="journal article" date="2014" name="Nat. Commun.">
        <title>The rainbow trout genome provides novel insights into evolution after whole-genome duplication in vertebrates.</title>
        <authorList>
            <person name="Berthelot C."/>
            <person name="Brunet F."/>
            <person name="Chalopin D."/>
            <person name="Juanchich A."/>
            <person name="Bernard M."/>
            <person name="Noel B."/>
            <person name="Bento P."/>
            <person name="Da Silva C."/>
            <person name="Labadie K."/>
            <person name="Alberti A."/>
            <person name="Aury J.M."/>
            <person name="Louis A."/>
            <person name="Dehais P."/>
            <person name="Bardou P."/>
            <person name="Montfort J."/>
            <person name="Klopp C."/>
            <person name="Cabau C."/>
            <person name="Gaspin C."/>
            <person name="Thorgaard G.H."/>
            <person name="Boussaha M."/>
            <person name="Quillet E."/>
            <person name="Guyomard R."/>
            <person name="Galiana D."/>
            <person name="Bobe J."/>
            <person name="Volff J.N."/>
            <person name="Genet C."/>
            <person name="Wincker P."/>
            <person name="Jaillon O."/>
            <person name="Roest Crollius H."/>
            <person name="Guiguen Y."/>
        </authorList>
    </citation>
    <scope>NUCLEOTIDE SEQUENCE [LARGE SCALE GENOMIC DNA]</scope>
</reference>
<dbReference type="Gene3D" id="2.60.20.10">
    <property type="entry name" value="Crystallins"/>
    <property type="match status" value="2"/>
</dbReference>
<dbReference type="AlphaFoldDB" id="A0A060WP93"/>
<feature type="domain" description="Beta/gamma crystallin 'Greek key'" evidence="5">
    <location>
        <begin position="98"/>
        <end position="140"/>
    </location>
</feature>
<dbReference type="SUPFAM" id="SSF49695">
    <property type="entry name" value="gamma-Crystallin-like"/>
    <property type="match status" value="1"/>
</dbReference>
<keyword evidence="3" id="KW-0273">Eye lens protein</keyword>
<dbReference type="FunFam" id="2.60.20.10:FF:000003">
    <property type="entry name" value="Crystallin gamma S"/>
    <property type="match status" value="1"/>
</dbReference>
<dbReference type="InterPro" id="IPR001064">
    <property type="entry name" value="Beta/gamma_crystallin"/>
</dbReference>
<protein>
    <recommendedName>
        <fullName evidence="5">Beta/gamma crystallin 'Greek key' domain-containing protein</fullName>
    </recommendedName>
</protein>
<dbReference type="Proteomes" id="UP000193380">
    <property type="component" value="Unassembled WGS sequence"/>
</dbReference>
<dbReference type="GO" id="GO:0002088">
    <property type="term" value="P:lens development in camera-type eye"/>
    <property type="evidence" value="ECO:0007669"/>
    <property type="project" value="TreeGrafter"/>
</dbReference>
<accession>A0A060WP93</accession>
<dbReference type="SMART" id="SM00247">
    <property type="entry name" value="XTALbg"/>
    <property type="match status" value="2"/>
</dbReference>
<gene>
    <name evidence="6" type="ORF">GSONMT00075357001</name>
</gene>
<dbReference type="PANTHER" id="PTHR11818">
    <property type="entry name" value="BETA/GAMMA CRYSTALLIN"/>
    <property type="match status" value="1"/>
</dbReference>
<evidence type="ECO:0000256" key="1">
    <source>
        <dbReference type="ARBA" id="ARBA00003689"/>
    </source>
</evidence>
<dbReference type="GO" id="GO:0005212">
    <property type="term" value="F:structural constituent of eye lens"/>
    <property type="evidence" value="ECO:0007669"/>
    <property type="project" value="UniProtKB-KW"/>
</dbReference>
<dbReference type="Pfam" id="PF00030">
    <property type="entry name" value="Crystall"/>
    <property type="match status" value="2"/>
</dbReference>
<organism evidence="6 7">
    <name type="scientific">Oncorhynchus mykiss</name>
    <name type="common">Rainbow trout</name>
    <name type="synonym">Salmo gairdneri</name>
    <dbReference type="NCBI Taxonomy" id="8022"/>
    <lineage>
        <taxon>Eukaryota</taxon>
        <taxon>Metazoa</taxon>
        <taxon>Chordata</taxon>
        <taxon>Craniata</taxon>
        <taxon>Vertebrata</taxon>
        <taxon>Euteleostomi</taxon>
        <taxon>Actinopterygii</taxon>
        <taxon>Neopterygii</taxon>
        <taxon>Teleostei</taxon>
        <taxon>Protacanthopterygii</taxon>
        <taxon>Salmoniformes</taxon>
        <taxon>Salmonidae</taxon>
        <taxon>Salmoninae</taxon>
        <taxon>Oncorhynchus</taxon>
    </lineage>
</organism>